<dbReference type="Proteomes" id="UP000822688">
    <property type="component" value="Chromosome V"/>
</dbReference>
<sequence length="69" mass="8119">MHFQQVSVNWSGMLCGMPRRNCGLFQLLAPRLVQWRGLERDEENLMPSYVNLRMHSGWRRMGHGCNNCI</sequence>
<gene>
    <name evidence="1" type="ORF">KC19_VG053000</name>
</gene>
<protein>
    <submittedName>
        <fullName evidence="1">Uncharacterized protein</fullName>
    </submittedName>
</protein>
<reference evidence="1" key="1">
    <citation type="submission" date="2020-06" db="EMBL/GenBank/DDBJ databases">
        <title>WGS assembly of Ceratodon purpureus strain R40.</title>
        <authorList>
            <person name="Carey S.B."/>
            <person name="Jenkins J."/>
            <person name="Shu S."/>
            <person name="Lovell J.T."/>
            <person name="Sreedasyam A."/>
            <person name="Maumus F."/>
            <person name="Tiley G.P."/>
            <person name="Fernandez-Pozo N."/>
            <person name="Barry K."/>
            <person name="Chen C."/>
            <person name="Wang M."/>
            <person name="Lipzen A."/>
            <person name="Daum C."/>
            <person name="Saski C.A."/>
            <person name="Payton A.C."/>
            <person name="Mcbreen J.C."/>
            <person name="Conrad R.E."/>
            <person name="Kollar L.M."/>
            <person name="Olsson S."/>
            <person name="Huttunen S."/>
            <person name="Landis J.B."/>
            <person name="Wickett N.J."/>
            <person name="Johnson M.G."/>
            <person name="Rensing S.A."/>
            <person name="Grimwood J."/>
            <person name="Schmutz J."/>
            <person name="Mcdaniel S.F."/>
        </authorList>
    </citation>
    <scope>NUCLEOTIDE SEQUENCE</scope>
    <source>
        <strain evidence="1">R40</strain>
    </source>
</reference>
<evidence type="ECO:0000313" key="1">
    <source>
        <dbReference type="EMBL" id="KAG0571912.1"/>
    </source>
</evidence>
<accession>A0A8T0HM91</accession>
<organism evidence="1 2">
    <name type="scientific">Ceratodon purpureus</name>
    <name type="common">Fire moss</name>
    <name type="synonym">Dicranum purpureum</name>
    <dbReference type="NCBI Taxonomy" id="3225"/>
    <lineage>
        <taxon>Eukaryota</taxon>
        <taxon>Viridiplantae</taxon>
        <taxon>Streptophyta</taxon>
        <taxon>Embryophyta</taxon>
        <taxon>Bryophyta</taxon>
        <taxon>Bryophytina</taxon>
        <taxon>Bryopsida</taxon>
        <taxon>Dicranidae</taxon>
        <taxon>Pseudoditrichales</taxon>
        <taxon>Ditrichaceae</taxon>
        <taxon>Ceratodon</taxon>
    </lineage>
</organism>
<dbReference type="EMBL" id="CM026426">
    <property type="protein sequence ID" value="KAG0571912.1"/>
    <property type="molecule type" value="Genomic_DNA"/>
</dbReference>
<keyword evidence="2" id="KW-1185">Reference proteome</keyword>
<proteinExistence type="predicted"/>
<name>A0A8T0HM91_CERPU</name>
<evidence type="ECO:0000313" key="2">
    <source>
        <dbReference type="Proteomes" id="UP000822688"/>
    </source>
</evidence>
<comment type="caution">
    <text evidence="1">The sequence shown here is derived from an EMBL/GenBank/DDBJ whole genome shotgun (WGS) entry which is preliminary data.</text>
</comment>
<dbReference type="AlphaFoldDB" id="A0A8T0HM91"/>